<reference evidence="1 2" key="1">
    <citation type="submission" date="2019-09" db="EMBL/GenBank/DDBJ databases">
        <title>Taxonomic organization of the family Brucellaceae based on a phylogenomic approach.</title>
        <authorList>
            <person name="Leclercq S."/>
            <person name="Cloeckaert A."/>
            <person name="Zygmunt M.S."/>
        </authorList>
    </citation>
    <scope>NUCLEOTIDE SEQUENCE [LARGE SCALE GENOMIC DNA]</scope>
    <source>
        <strain evidence="1 2">WS1830</strain>
    </source>
</reference>
<evidence type="ECO:0000313" key="2">
    <source>
        <dbReference type="Proteomes" id="UP000481643"/>
    </source>
</evidence>
<dbReference type="RefSeq" id="WP_151652404.1">
    <property type="nucleotide sequence ID" value="NZ_WBVX01000018.1"/>
</dbReference>
<feature type="non-terminal residue" evidence="1">
    <location>
        <position position="1"/>
    </location>
</feature>
<comment type="caution">
    <text evidence="1">The sequence shown here is derived from an EMBL/GenBank/DDBJ whole genome shotgun (WGS) entry which is preliminary data.</text>
</comment>
<name>A0A6L3YIX5_9HYPH</name>
<protein>
    <submittedName>
        <fullName evidence="1">Uncharacterized protein</fullName>
    </submittedName>
</protein>
<dbReference type="Proteomes" id="UP000481643">
    <property type="component" value="Unassembled WGS sequence"/>
</dbReference>
<dbReference type="EMBL" id="WBVX01000018">
    <property type="protein sequence ID" value="KAB2682829.1"/>
    <property type="molecule type" value="Genomic_DNA"/>
</dbReference>
<sequence length="503" mass="57202">SKRPANPSPSTIQNLQLLQKTFWQKRHSIKTRQINGTETAHTAIMIDEEVQSRYQRYMEEISEDITETVQTMGCQPILFIGSGLPRRYMNAPSWDELLQTLANQCSSIEKGLGFYKQSLKTPMKIGEEFARLYQEWAWGVGHNEFPETLFSQDIDAQAYLKFKIAEHLTGLTPKRIDDLPSDNYRNELDSLRKIKPHAIITTNYDQMIEMIFPDHAAIIGQQILRGQQMSVGEIYKIHGSVEDYNSIVFTQTDYDQFTKKKKFLSAKLLTFFNEHPLLFVGYSASDPIIRSILSDIDEALPDKGGIIPNVYILEWNDKITSDSNPARDKVILTEEDRNVRVKLIESSDFGWVFDAFAANPVLNDVNPKVLRALIARSYNLVRHDIPTMTIEADFKMLNQAVEDSNTFAKLFGIANISDYSAASAHHCLSATQLTRQLGGNGSYLAVSLLRKIKEETGIDIKASDNRYHRTEKVNTTTFHKYSADMLAILNKVHAGLPYELDMS</sequence>
<gene>
    <name evidence="1" type="ORF">F9L08_17135</name>
</gene>
<proteinExistence type="predicted"/>
<dbReference type="AlphaFoldDB" id="A0A6L3YIX5"/>
<accession>A0A6L3YIX5</accession>
<dbReference type="Pfam" id="PF13289">
    <property type="entry name" value="SIR2_2"/>
    <property type="match status" value="1"/>
</dbReference>
<organism evidence="1 2">
    <name type="scientific">Brucella tritici</name>
    <dbReference type="NCBI Taxonomy" id="94626"/>
    <lineage>
        <taxon>Bacteria</taxon>
        <taxon>Pseudomonadati</taxon>
        <taxon>Pseudomonadota</taxon>
        <taxon>Alphaproteobacteria</taxon>
        <taxon>Hyphomicrobiales</taxon>
        <taxon>Brucellaceae</taxon>
        <taxon>Brucella/Ochrobactrum group</taxon>
        <taxon>Brucella</taxon>
    </lineage>
</organism>
<evidence type="ECO:0000313" key="1">
    <source>
        <dbReference type="EMBL" id="KAB2682829.1"/>
    </source>
</evidence>